<gene>
    <name evidence="2" type="ORF">CVT26_004248</name>
</gene>
<feature type="compositionally biased region" description="Acidic residues" evidence="1">
    <location>
        <begin position="514"/>
        <end position="529"/>
    </location>
</feature>
<dbReference type="InParanoid" id="A0A409W715"/>
<organism evidence="2 3">
    <name type="scientific">Gymnopilus dilepis</name>
    <dbReference type="NCBI Taxonomy" id="231916"/>
    <lineage>
        <taxon>Eukaryota</taxon>
        <taxon>Fungi</taxon>
        <taxon>Dikarya</taxon>
        <taxon>Basidiomycota</taxon>
        <taxon>Agaricomycotina</taxon>
        <taxon>Agaricomycetes</taxon>
        <taxon>Agaricomycetidae</taxon>
        <taxon>Agaricales</taxon>
        <taxon>Agaricineae</taxon>
        <taxon>Hymenogastraceae</taxon>
        <taxon>Gymnopilus</taxon>
    </lineage>
</organism>
<dbReference type="AlphaFoldDB" id="A0A409W715"/>
<keyword evidence="3" id="KW-1185">Reference proteome</keyword>
<dbReference type="Proteomes" id="UP000284706">
    <property type="component" value="Unassembled WGS sequence"/>
</dbReference>
<protein>
    <submittedName>
        <fullName evidence="2">Uncharacterized protein</fullName>
    </submittedName>
</protein>
<feature type="region of interest" description="Disordered" evidence="1">
    <location>
        <begin position="1"/>
        <end position="26"/>
    </location>
</feature>
<evidence type="ECO:0000313" key="3">
    <source>
        <dbReference type="Proteomes" id="UP000284706"/>
    </source>
</evidence>
<feature type="compositionally biased region" description="Acidic residues" evidence="1">
    <location>
        <begin position="279"/>
        <end position="306"/>
    </location>
</feature>
<dbReference type="STRING" id="231916.A0A409W715"/>
<sequence length="540" mass="57978">MSSQNAHASLPANGQSKLATQAPSQGIPKIKLRMPLASSDAANYARSFQSGTMVGANTMTNPANGTGAQAPGQPLHIQSFTMQADSLQTQTLQPPTQVQSTLAVTNGVRKSARANIGQGGVVQQLQKTSNIVGAALEKQTQGKTASKKRHYELDNAPENLPVNSMAPPQGKRQRKNEGWMIPPPDAPLRAQAPVPQQSLPPGLTPTPSVVAVEHHRPIQFGVSSAAPTQNTAPRVQANTFATSTGRGQDPREDNMTSRNTMNSQKTSQDLNGGSYFLDEAGEGEGEYEGDADADGEEEEIQVDDDEDIIEYSQDPNINMEIQGRTNPNCEAQTWDILNYMGDFSAEEQLVNMQANNTDGFLRVAQTDANVLANHEPLFYPDFDDNNWQSSSGTASDKQGQATGDDDDVLFRGIPPAEDVTSNWPPIFIPNTGDNTNPNEPSNSNSNDNTLEATAEATAGTTKEADSAQPVPQDVLKQHHQKNRANRPPTTQRLAEAAAVQQRVQDCGDGGNHDVEEDGDEDEDEEDEENAPVAGGVMYEA</sequence>
<feature type="compositionally biased region" description="Low complexity" evidence="1">
    <location>
        <begin position="433"/>
        <end position="461"/>
    </location>
</feature>
<evidence type="ECO:0000313" key="2">
    <source>
        <dbReference type="EMBL" id="PPQ74331.1"/>
    </source>
</evidence>
<reference evidence="2 3" key="1">
    <citation type="journal article" date="2018" name="Evol. Lett.">
        <title>Horizontal gene cluster transfer increased hallucinogenic mushroom diversity.</title>
        <authorList>
            <person name="Reynolds H.T."/>
            <person name="Vijayakumar V."/>
            <person name="Gluck-Thaler E."/>
            <person name="Korotkin H.B."/>
            <person name="Matheny P.B."/>
            <person name="Slot J.C."/>
        </authorList>
    </citation>
    <scope>NUCLEOTIDE SEQUENCE [LARGE SCALE GENOMIC DNA]</scope>
    <source>
        <strain evidence="2 3">SRW20</strain>
    </source>
</reference>
<feature type="region of interest" description="Disordered" evidence="1">
    <location>
        <begin position="382"/>
        <end position="540"/>
    </location>
</feature>
<accession>A0A409W715</accession>
<dbReference type="EMBL" id="NHYE01005348">
    <property type="protein sequence ID" value="PPQ74331.1"/>
    <property type="molecule type" value="Genomic_DNA"/>
</dbReference>
<feature type="compositionally biased region" description="Polar residues" evidence="1">
    <location>
        <begin position="256"/>
        <end position="271"/>
    </location>
</feature>
<evidence type="ECO:0000256" key="1">
    <source>
        <dbReference type="SAM" id="MobiDB-lite"/>
    </source>
</evidence>
<feature type="compositionally biased region" description="Polar residues" evidence="1">
    <location>
        <begin position="385"/>
        <end position="401"/>
    </location>
</feature>
<feature type="region of interest" description="Disordered" evidence="1">
    <location>
        <begin position="239"/>
        <end position="306"/>
    </location>
</feature>
<name>A0A409W715_9AGAR</name>
<feature type="region of interest" description="Disordered" evidence="1">
    <location>
        <begin position="153"/>
        <end position="204"/>
    </location>
</feature>
<comment type="caution">
    <text evidence="2">The sequence shown here is derived from an EMBL/GenBank/DDBJ whole genome shotgun (WGS) entry which is preliminary data.</text>
</comment>
<feature type="compositionally biased region" description="Polar residues" evidence="1">
    <location>
        <begin position="1"/>
        <end position="24"/>
    </location>
</feature>
<proteinExistence type="predicted"/>